<proteinExistence type="predicted"/>
<dbReference type="AlphaFoldDB" id="A0A367ZR37"/>
<name>A0A367ZR37_9BACT</name>
<comment type="caution">
    <text evidence="2">The sequence shown here is derived from an EMBL/GenBank/DDBJ whole genome shotgun (WGS) entry which is preliminary data.</text>
</comment>
<keyword evidence="1" id="KW-0812">Transmembrane</keyword>
<reference evidence="2 3" key="1">
    <citation type="submission" date="2018-05" db="EMBL/GenBank/DDBJ databases">
        <title>A metagenomic window into the 2 km-deep terrestrial subsurface aquifer revealed taxonomically and functionally diverse microbial community comprising novel uncultured bacterial lineages.</title>
        <authorList>
            <person name="Kadnikov V.V."/>
            <person name="Mardanov A.V."/>
            <person name="Beletsky A.V."/>
            <person name="Banks D."/>
            <person name="Pimenov N.V."/>
            <person name="Frank Y.A."/>
            <person name="Karnachuk O.V."/>
            <person name="Ravin N.V."/>
        </authorList>
    </citation>
    <scope>NUCLEOTIDE SEQUENCE [LARGE SCALE GENOMIC DNA]</scope>
    <source>
        <strain evidence="2">BY5</strain>
    </source>
</reference>
<feature type="transmembrane region" description="Helical" evidence="1">
    <location>
        <begin position="12"/>
        <end position="31"/>
    </location>
</feature>
<evidence type="ECO:0000313" key="3">
    <source>
        <dbReference type="Proteomes" id="UP000252355"/>
    </source>
</evidence>
<protein>
    <submittedName>
        <fullName evidence="2">Uncharacterized protein</fullName>
    </submittedName>
</protein>
<accession>A0A367ZR37</accession>
<organism evidence="2 3">
    <name type="scientific">Candidatus Ozemobacter sibiricus</name>
    <dbReference type="NCBI Taxonomy" id="2268124"/>
    <lineage>
        <taxon>Bacteria</taxon>
        <taxon>Candidatus Ozemobacteria</taxon>
        <taxon>Candidatus Ozemobacterales</taxon>
        <taxon>Candidatus Ozemobacteraceae</taxon>
        <taxon>Candidatus Ozemobacter</taxon>
    </lineage>
</organism>
<evidence type="ECO:0000256" key="1">
    <source>
        <dbReference type="SAM" id="Phobius"/>
    </source>
</evidence>
<sequence length="146" mass="15809">MTRGTGSLETILGLVFVVMLGATALSVYQFMAGQPPATASTELLRTYHRLFERLRADCREAATARVTQDALVLTGPRGLHLTYLLRDGALTRQSGADPAQTLLTGLHSGGFVHTDHEPKLVSIWLIPADSFAPPFFTSFALRGGPW</sequence>
<keyword evidence="1" id="KW-1133">Transmembrane helix</keyword>
<gene>
    <name evidence="2" type="ORF">OZSIB_3391</name>
</gene>
<dbReference type="EMBL" id="QOQW01000007">
    <property type="protein sequence ID" value="RCK80209.1"/>
    <property type="molecule type" value="Genomic_DNA"/>
</dbReference>
<dbReference type="Proteomes" id="UP000252355">
    <property type="component" value="Unassembled WGS sequence"/>
</dbReference>
<keyword evidence="1" id="KW-0472">Membrane</keyword>
<evidence type="ECO:0000313" key="2">
    <source>
        <dbReference type="EMBL" id="RCK80209.1"/>
    </source>
</evidence>